<dbReference type="EnsemblPlants" id="TraesCS3D02G487400.1">
    <property type="protein sequence ID" value="TraesCS3D02G487400.1"/>
    <property type="gene ID" value="TraesCS3D02G487400"/>
</dbReference>
<feature type="domain" description="GST C-terminal" evidence="5">
    <location>
        <begin position="89"/>
        <end position="213"/>
    </location>
</feature>
<comment type="catalytic activity">
    <reaction evidence="3">
        <text>RX + glutathione = an S-substituted glutathione + a halide anion + H(+)</text>
        <dbReference type="Rhea" id="RHEA:16437"/>
        <dbReference type="ChEBI" id="CHEBI:15378"/>
        <dbReference type="ChEBI" id="CHEBI:16042"/>
        <dbReference type="ChEBI" id="CHEBI:17792"/>
        <dbReference type="ChEBI" id="CHEBI:57925"/>
        <dbReference type="ChEBI" id="CHEBI:90779"/>
        <dbReference type="EC" id="2.5.1.18"/>
    </reaction>
</comment>
<dbReference type="InterPro" id="IPR010987">
    <property type="entry name" value="Glutathione-S-Trfase_C-like"/>
</dbReference>
<dbReference type="Gramene" id="TraesCAD_scaffold_009764_01G000900.1">
    <property type="protein sequence ID" value="TraesCAD_scaffold_009764_01G000900.1"/>
    <property type="gene ID" value="TraesCAD_scaffold_009764_01G000900"/>
</dbReference>
<dbReference type="Proteomes" id="UP000019116">
    <property type="component" value="Chromosome 3D"/>
</dbReference>
<evidence type="ECO:0000313" key="7">
    <source>
        <dbReference type="Proteomes" id="UP000019116"/>
    </source>
</evidence>
<dbReference type="PANTHER" id="PTHR11260">
    <property type="entry name" value="GLUTATHIONE S-TRANSFERASE, GST, SUPERFAMILY, GST DOMAIN CONTAINING"/>
    <property type="match status" value="1"/>
</dbReference>
<reference evidence="6" key="1">
    <citation type="submission" date="2018-08" db="EMBL/GenBank/DDBJ databases">
        <authorList>
            <person name="Rossello M."/>
        </authorList>
    </citation>
    <scope>NUCLEOTIDE SEQUENCE [LARGE SCALE GENOMIC DNA]</scope>
    <source>
        <strain evidence="6">cv. Chinese Spring</strain>
    </source>
</reference>
<dbReference type="SFLD" id="SFLDS00019">
    <property type="entry name" value="Glutathione_Transferase_(cytos"/>
    <property type="match status" value="1"/>
</dbReference>
<keyword evidence="2" id="KW-0808">Transferase</keyword>
<dbReference type="Gramene" id="TraesRN3D0101123300.1">
    <property type="protein sequence ID" value="TraesRN3D0101123300.1"/>
    <property type="gene ID" value="TraesRN3D0101123300"/>
</dbReference>
<dbReference type="InterPro" id="IPR036249">
    <property type="entry name" value="Thioredoxin-like_sf"/>
</dbReference>
<dbReference type="OrthoDB" id="4951845at2759"/>
<protein>
    <recommendedName>
        <fullName evidence="1">glutathione transferase</fullName>
        <ecNumber evidence="1">2.5.1.18</ecNumber>
    </recommendedName>
</protein>
<dbReference type="InterPro" id="IPR004046">
    <property type="entry name" value="GST_C"/>
</dbReference>
<dbReference type="Gramene" id="TraesPARA_EIv1.0_1166150.1">
    <property type="protein sequence ID" value="TraesPARA_EIv1.0_1166150.1.CDS"/>
    <property type="gene ID" value="TraesPARA_EIv1.0_1166150"/>
</dbReference>
<dbReference type="GO" id="GO:0005737">
    <property type="term" value="C:cytoplasm"/>
    <property type="evidence" value="ECO:0000318"/>
    <property type="project" value="GO_Central"/>
</dbReference>
<dbReference type="Gramene" id="TraesKAR3D01G0420710.1">
    <property type="protein sequence ID" value="cds.TraesKAR3D01G0420710.1"/>
    <property type="gene ID" value="TraesKAR3D01G0420710"/>
</dbReference>
<dbReference type="InterPro" id="IPR004045">
    <property type="entry name" value="Glutathione_S-Trfase_N"/>
</dbReference>
<dbReference type="InterPro" id="IPR045073">
    <property type="entry name" value="Omega/Tau-like"/>
</dbReference>
<dbReference type="Gramene" id="TraesMAC3D03G01983300.1">
    <property type="protein sequence ID" value="TraesMAC3D03G01983300.1"/>
    <property type="gene ID" value="TraesMAC3D03G01983300"/>
</dbReference>
<dbReference type="SMR" id="A0A3B6H367"/>
<keyword evidence="7" id="KW-1185">Reference proteome</keyword>
<evidence type="ECO:0000313" key="6">
    <source>
        <dbReference type="EnsemblPlants" id="TraesCS3D02G487400.1"/>
    </source>
</evidence>
<dbReference type="CDD" id="cd03185">
    <property type="entry name" value="GST_C_Tau"/>
    <property type="match status" value="1"/>
</dbReference>
<dbReference type="Gramene" id="TraesCS3D02G487400.1">
    <property type="protein sequence ID" value="TraesCS3D02G487400.1"/>
    <property type="gene ID" value="TraesCS3D02G487400"/>
</dbReference>
<dbReference type="Gramene" id="TraesLDM3D03G01983290.1">
    <property type="protein sequence ID" value="TraesLDM3D03G01983290.1"/>
    <property type="gene ID" value="TraesLDM3D03G01983290"/>
</dbReference>
<dbReference type="PROSITE" id="PS50404">
    <property type="entry name" value="GST_NTER"/>
    <property type="match status" value="1"/>
</dbReference>
<dbReference type="InterPro" id="IPR040079">
    <property type="entry name" value="Glutathione_S-Trfase"/>
</dbReference>
<dbReference type="InterPro" id="IPR045074">
    <property type="entry name" value="GST_C_Tau"/>
</dbReference>
<evidence type="ECO:0000256" key="1">
    <source>
        <dbReference type="ARBA" id="ARBA00012452"/>
    </source>
</evidence>
<dbReference type="EC" id="2.5.1.18" evidence="1"/>
<dbReference type="GO" id="GO:0004364">
    <property type="term" value="F:glutathione transferase activity"/>
    <property type="evidence" value="ECO:0000318"/>
    <property type="project" value="GO_Central"/>
</dbReference>
<dbReference type="RefSeq" id="XP_044354124.1">
    <property type="nucleotide sequence ID" value="XM_044498189.1"/>
</dbReference>
<dbReference type="Gramene" id="TraesLAC3D03G01926030.1">
    <property type="protein sequence ID" value="TraesLAC3D03G01926030.1"/>
    <property type="gene ID" value="TraesLAC3D03G01926030"/>
</dbReference>
<feature type="domain" description="GST N-terminal" evidence="4">
    <location>
        <begin position="4"/>
        <end position="84"/>
    </location>
</feature>
<dbReference type="Gene3D" id="1.20.1050.10">
    <property type="match status" value="1"/>
</dbReference>
<dbReference type="InterPro" id="IPR036282">
    <property type="entry name" value="Glutathione-S-Trfase_C_sf"/>
</dbReference>
<evidence type="ECO:0000256" key="3">
    <source>
        <dbReference type="ARBA" id="ARBA00047960"/>
    </source>
</evidence>
<dbReference type="PROSITE" id="PS50405">
    <property type="entry name" value="GST_CTER"/>
    <property type="match status" value="1"/>
</dbReference>
<dbReference type="Gramene" id="TraesSYM3D03G02010210.1">
    <property type="protein sequence ID" value="TraesSYM3D03G02010210.1"/>
    <property type="gene ID" value="TraesSYM3D03G02010210"/>
</dbReference>
<dbReference type="Pfam" id="PF13409">
    <property type="entry name" value="GST_N_2"/>
    <property type="match status" value="1"/>
</dbReference>
<dbReference type="FunFam" id="1.20.1050.10:FF:000012">
    <property type="entry name" value="Tau class glutathione S-transferase"/>
    <property type="match status" value="1"/>
</dbReference>
<name>A0A3B6H367_WHEAT</name>
<dbReference type="Pfam" id="PF00043">
    <property type="entry name" value="GST_C"/>
    <property type="match status" value="1"/>
</dbReference>
<dbReference type="Gramene" id="TraesJAG3D03G01992110.1">
    <property type="protein sequence ID" value="TraesJAG3D03G01992110.1"/>
    <property type="gene ID" value="TraesJAG3D03G01992110"/>
</dbReference>
<dbReference type="SFLD" id="SFLDG00358">
    <property type="entry name" value="Main_(cytGST)"/>
    <property type="match status" value="1"/>
</dbReference>
<dbReference type="AlphaFoldDB" id="A0A3B6H367"/>
<accession>A0A3B6H367</accession>
<dbReference type="Gramene" id="TraesROB_scaffold_017909_01G000700.1">
    <property type="protein sequence ID" value="TraesROB_scaffold_017909_01G000700.1"/>
    <property type="gene ID" value="TraesROB_scaffold_017909_01G000700"/>
</dbReference>
<dbReference type="Gramene" id="TraesSTA3D03G01980190.1">
    <property type="protein sequence ID" value="TraesSTA3D03G01980190.1"/>
    <property type="gene ID" value="TraesSTA3D03G01980190"/>
</dbReference>
<dbReference type="Gramene" id="TraesNOR3D03G02011440.1">
    <property type="protein sequence ID" value="TraesNOR3D03G02011440.1"/>
    <property type="gene ID" value="TraesNOR3D03G02011440"/>
</dbReference>
<dbReference type="Gramene" id="TraesWEE_scaffold_011698_01G000700.1">
    <property type="protein sequence ID" value="TraesWEE_scaffold_011698_01G000700.1"/>
    <property type="gene ID" value="TraesWEE_scaffold_011698_01G000700"/>
</dbReference>
<dbReference type="OMA" id="YLPPRNE"/>
<dbReference type="SUPFAM" id="SSF47616">
    <property type="entry name" value="GST C-terminal domain-like"/>
    <property type="match status" value="1"/>
</dbReference>
<dbReference type="Gramene" id="TraesJUL3D03G02003250.1">
    <property type="protein sequence ID" value="TraesJUL3D03G02003250.1"/>
    <property type="gene ID" value="TraesJUL3D03G02003250"/>
</dbReference>
<dbReference type="Gramene" id="TraesCLE_scaffold_018177_01G000200.1">
    <property type="protein sequence ID" value="TraesCLE_scaffold_018177_01G000200.1"/>
    <property type="gene ID" value="TraesCLE_scaffold_018177_01G000200"/>
</dbReference>
<sequence>MGESPVKLISSFGSTFSHRAEVALRLKRVPYELIVEDLRNKSQQLLTHNPIHKKVPVLLHGDRPPICESLVIIEYVDEAFAGRPLLPTDPHARATARFWAHFIDEKCMKSLWAALWMEPSEAQRRSLVEAKGSLALLEEHLGERSFFGGDSIGLVDIAASVLAHWLGVMEKISEVTVVTDEEFPALCHWARRYVSDEDVKTCLPERGELVAMFSGCKEMFRSMAMAPPQQ</sequence>
<evidence type="ECO:0000259" key="5">
    <source>
        <dbReference type="PROSITE" id="PS50405"/>
    </source>
</evidence>
<dbReference type="SUPFAM" id="SSF52833">
    <property type="entry name" value="Thioredoxin-like"/>
    <property type="match status" value="1"/>
</dbReference>
<dbReference type="SFLD" id="SFLDG01152">
    <property type="entry name" value="Main.3:_Omega-_and_Tau-like"/>
    <property type="match status" value="1"/>
</dbReference>
<dbReference type="Gene3D" id="3.40.30.10">
    <property type="entry name" value="Glutaredoxin"/>
    <property type="match status" value="1"/>
</dbReference>
<dbReference type="STRING" id="4565.A0A3B6H367"/>
<dbReference type="PANTHER" id="PTHR11260:SF708">
    <property type="entry name" value="GLUTATHIONE TRANSFERASE"/>
    <property type="match status" value="1"/>
</dbReference>
<dbReference type="Gramene" id="TraesCS3D03G1074000.1">
    <property type="protein sequence ID" value="TraesCS3D03G1074000.1.CDS"/>
    <property type="gene ID" value="TraesCS3D03G1074000"/>
</dbReference>
<dbReference type="GeneID" id="123075633"/>
<gene>
    <name evidence="6" type="primary">LOC123075633</name>
</gene>
<dbReference type="Gramene" id="TraesARI3D03G02019230.1">
    <property type="protein sequence ID" value="TraesARI3D03G02019230.1"/>
    <property type="gene ID" value="TraesARI3D03G02019230"/>
</dbReference>
<dbReference type="CDD" id="cd03058">
    <property type="entry name" value="GST_N_Tau"/>
    <property type="match status" value="1"/>
</dbReference>
<proteinExistence type="predicted"/>
<evidence type="ECO:0000256" key="2">
    <source>
        <dbReference type="ARBA" id="ARBA00022679"/>
    </source>
</evidence>
<organism evidence="6">
    <name type="scientific">Triticum aestivum</name>
    <name type="common">Wheat</name>
    <dbReference type="NCBI Taxonomy" id="4565"/>
    <lineage>
        <taxon>Eukaryota</taxon>
        <taxon>Viridiplantae</taxon>
        <taxon>Streptophyta</taxon>
        <taxon>Embryophyta</taxon>
        <taxon>Tracheophyta</taxon>
        <taxon>Spermatophyta</taxon>
        <taxon>Magnoliopsida</taxon>
        <taxon>Liliopsida</taxon>
        <taxon>Poales</taxon>
        <taxon>Poaceae</taxon>
        <taxon>BOP clade</taxon>
        <taxon>Pooideae</taxon>
        <taxon>Triticodae</taxon>
        <taxon>Triticeae</taxon>
        <taxon>Triticinae</taxon>
        <taxon>Triticum</taxon>
    </lineage>
</organism>
<reference evidence="6" key="2">
    <citation type="submission" date="2018-10" db="UniProtKB">
        <authorList>
            <consortium name="EnsemblPlants"/>
        </authorList>
    </citation>
    <scope>IDENTIFICATION</scope>
</reference>
<dbReference type="GO" id="GO:0006749">
    <property type="term" value="P:glutathione metabolic process"/>
    <property type="evidence" value="ECO:0000318"/>
    <property type="project" value="GO_Central"/>
</dbReference>
<evidence type="ECO:0000259" key="4">
    <source>
        <dbReference type="PROSITE" id="PS50404"/>
    </source>
</evidence>